<name>A0A0M2IR37_VIBPH</name>
<dbReference type="STRING" id="670.ACZ92_09425"/>
<dbReference type="AlphaFoldDB" id="A0A0M2IR37"/>
<dbReference type="EMBL" id="NIXT01000936">
    <property type="protein sequence ID" value="OXE31874.1"/>
    <property type="molecule type" value="Genomic_DNA"/>
</dbReference>
<dbReference type="InterPro" id="IPR003399">
    <property type="entry name" value="Mce/MlaD"/>
</dbReference>
<reference evidence="2 3" key="1">
    <citation type="journal article" date="2017" name="Appl. Environ. Microbiol.">
        <title>Parallel evolution of two clades of a major Atlantic endemic Vibrio parahaemolyticus pathogen lineage by independent acquisition of related pathogenicity islands.</title>
        <authorList>
            <person name="Xu F."/>
            <person name="Gonzalez-Escalona N."/>
            <person name="Drees K.P."/>
            <person name="Sebra R.P."/>
            <person name="Cooper V.S."/>
            <person name="Jones S.H."/>
            <person name="Whistler C.A."/>
        </authorList>
    </citation>
    <scope>NUCLEOTIDE SEQUENCE [LARGE SCALE GENOMIC DNA]</scope>
    <source>
        <strain evidence="2 3">MAVP-3</strain>
    </source>
</reference>
<dbReference type="Pfam" id="PF02470">
    <property type="entry name" value="MlaD"/>
    <property type="match status" value="1"/>
</dbReference>
<dbReference type="PANTHER" id="PTHR36698">
    <property type="entry name" value="BLL5892 PROTEIN"/>
    <property type="match status" value="1"/>
</dbReference>
<feature type="domain" description="Mce/MlaD" evidence="1">
    <location>
        <begin position="39"/>
        <end position="136"/>
    </location>
</feature>
<dbReference type="OrthoDB" id="9806984at2"/>
<evidence type="ECO:0000259" key="1">
    <source>
        <dbReference type="Pfam" id="PF02470"/>
    </source>
</evidence>
<dbReference type="GeneID" id="1188871"/>
<sequence>MDDSKSSYKLGLFVVSALVSLFVVLFILGGRSLFEPKIIVETYFDESVSGLEVGAPVRFRGITAGEVVSIELSDALYEAAVPRENRKSYVVVRSEITGAKRTIEEWNRSIEISIERGLRATTQLAGITGQQYLSFDYTSMDEGLSFNWKPNYPYVPSTKSSAGKIVSGIQSLIARLDEADINTLVANINMLIETLNQSISALDADALNAQLLALLINSNQMVKSVDGVISDPEVKEIVSSLAQISKSLNSSLKDKGDINKLIKHLDRAAVRLDVIMADNQSDINYVIKDLRVTVENLKSFSETLKNQPSSIIFSSEPEKLKIN</sequence>
<organism evidence="2 3">
    <name type="scientific">Vibrio parahaemolyticus</name>
    <dbReference type="NCBI Taxonomy" id="670"/>
    <lineage>
        <taxon>Bacteria</taxon>
        <taxon>Pseudomonadati</taxon>
        <taxon>Pseudomonadota</taxon>
        <taxon>Gammaproteobacteria</taxon>
        <taxon>Vibrionales</taxon>
        <taxon>Vibrionaceae</taxon>
        <taxon>Vibrio</taxon>
    </lineage>
</organism>
<dbReference type="Proteomes" id="UP000214596">
    <property type="component" value="Unassembled WGS sequence"/>
</dbReference>
<evidence type="ECO:0000313" key="3">
    <source>
        <dbReference type="Proteomes" id="UP000214596"/>
    </source>
</evidence>
<proteinExistence type="predicted"/>
<dbReference type="RefSeq" id="WP_005454833.1">
    <property type="nucleotide sequence ID" value="NZ_CAMFGX010000003.1"/>
</dbReference>
<accession>A0A0M2IR37</accession>
<comment type="caution">
    <text evidence="2">The sequence shown here is derived from an EMBL/GenBank/DDBJ whole genome shotgun (WGS) entry which is preliminary data.</text>
</comment>
<protein>
    <submittedName>
        <fullName evidence="2">Glycerophosphodiester phosphodiesterase</fullName>
    </submittedName>
</protein>
<gene>
    <name evidence="2" type="ORF">CA163_15595</name>
</gene>
<dbReference type="OMA" id="TDVERNP"/>
<dbReference type="PANTHER" id="PTHR36698:SF3">
    <property type="entry name" value="ABC-TYPE TRANSPORT AUXILIARY LIPOPROTEIN COMPONENT DOMAIN-CONTAINING PROTEIN"/>
    <property type="match status" value="1"/>
</dbReference>
<evidence type="ECO:0000313" key="2">
    <source>
        <dbReference type="EMBL" id="OXE31874.1"/>
    </source>
</evidence>